<protein>
    <submittedName>
        <fullName evidence="1">Uncharacterized protein</fullName>
    </submittedName>
</protein>
<name>A0A172Y2J5_9CAUL</name>
<evidence type="ECO:0000313" key="1">
    <source>
        <dbReference type="EMBL" id="ANF53428.1"/>
    </source>
</evidence>
<dbReference type="EMBL" id="CP015614">
    <property type="protein sequence ID" value="ANF53428.1"/>
    <property type="molecule type" value="Genomic_DNA"/>
</dbReference>
<accession>A0A172Y2J5</accession>
<evidence type="ECO:0000313" key="2">
    <source>
        <dbReference type="Proteomes" id="UP000077603"/>
    </source>
</evidence>
<organism evidence="1 2">
    <name type="scientific">Brevundimonas naejangsanensis</name>
    <dbReference type="NCBI Taxonomy" id="588932"/>
    <lineage>
        <taxon>Bacteria</taxon>
        <taxon>Pseudomonadati</taxon>
        <taxon>Pseudomonadota</taxon>
        <taxon>Alphaproteobacteria</taxon>
        <taxon>Caulobacterales</taxon>
        <taxon>Caulobacteraceae</taxon>
        <taxon>Brevundimonas</taxon>
    </lineage>
</organism>
<dbReference type="SUPFAM" id="SSF55729">
    <property type="entry name" value="Acyl-CoA N-acyltransferases (Nat)"/>
    <property type="match status" value="1"/>
</dbReference>
<dbReference type="Proteomes" id="UP000077603">
    <property type="component" value="Chromosome"/>
</dbReference>
<dbReference type="AlphaFoldDB" id="A0A172Y2J5"/>
<dbReference type="InterPro" id="IPR016181">
    <property type="entry name" value="Acyl_CoA_acyltransferase"/>
</dbReference>
<keyword evidence="2" id="KW-1185">Reference proteome</keyword>
<dbReference type="OrthoDB" id="8180898at2"/>
<sequence length="388" mass="43060">MSLRPFNESDLEAVNRLHSSVWWPERSAAGWRWLMANPASAEIDAPHGWVIDHGAGPEAFVGNFIQRFWRNDQRLHAATGYSIVVPPAQRGRSRALINAFIDQPACFARYTLNANARSSPLYQRHGMVPWPPETHTLKLSWLIDPAACLYGRGLREVVDRAPTLARLLGEQLSPLPRLNGERRLRQAESRLPDGVSLSPDLSQRSDYARFWTALRAEGRLMADRSPDIMRWRLSDPDLTVPPLSLAYRDGGRLTGFAVAMLNKQTPLEPPILEIIDLVALDNDSTAVQALVEGLRRMAPALGAAKVRLQVVSPDLLAALGRLGQKAWREGGWGHCHIAFDDGMQDAGWRPTPYDGDYSFCLRPLPARASAALRLASTPLRAQAVQARA</sequence>
<dbReference type="KEGG" id="bne:DA69_00750"/>
<gene>
    <name evidence="1" type="ORF">DA69_00750</name>
</gene>
<reference evidence="1 2" key="1">
    <citation type="journal article" date="2014" name="Genome Announc.">
        <title>Genome Sequence of a Promising Hydrogen-Producing Facultative Anaerobic Bacterium, Brevundimonas naejangsanensis Strain B1.</title>
        <authorList>
            <person name="Su H."/>
            <person name="Zhang T."/>
            <person name="Bao M."/>
            <person name="Jiang Y."/>
            <person name="Wang Y."/>
            <person name="Tan T."/>
        </authorList>
    </citation>
    <scope>NUCLEOTIDE SEQUENCE [LARGE SCALE GENOMIC DNA]</scope>
    <source>
        <strain evidence="1 2">B1</strain>
    </source>
</reference>
<proteinExistence type="predicted"/>
<dbReference type="eggNOG" id="ENOG5032XTT">
    <property type="taxonomic scope" value="Bacteria"/>
</dbReference>
<dbReference type="Gene3D" id="3.40.630.30">
    <property type="match status" value="1"/>
</dbReference>
<dbReference type="RefSeq" id="WP_025977932.1">
    <property type="nucleotide sequence ID" value="NZ_CP015614.1"/>
</dbReference>